<accession>A0A2P2NXM3</accession>
<evidence type="ECO:0000313" key="2">
    <source>
        <dbReference type="EMBL" id="MBX47267.1"/>
    </source>
</evidence>
<dbReference type="EMBL" id="GGEC01066783">
    <property type="protein sequence ID" value="MBX47267.1"/>
    <property type="molecule type" value="Transcribed_RNA"/>
</dbReference>
<keyword evidence="1" id="KW-0812">Transmembrane</keyword>
<sequence>MFFSVAMFLVLYFNTYLVTWISCILVLISTRGREKERDALFISFAW</sequence>
<proteinExistence type="predicted"/>
<reference evidence="2" key="1">
    <citation type="submission" date="2018-02" db="EMBL/GenBank/DDBJ databases">
        <title>Rhizophora mucronata_Transcriptome.</title>
        <authorList>
            <person name="Meera S.P."/>
            <person name="Sreeshan A."/>
            <person name="Augustine A."/>
        </authorList>
    </citation>
    <scope>NUCLEOTIDE SEQUENCE</scope>
    <source>
        <tissue evidence="2">Leaf</tissue>
    </source>
</reference>
<keyword evidence="1" id="KW-0472">Membrane</keyword>
<evidence type="ECO:0000256" key="1">
    <source>
        <dbReference type="SAM" id="Phobius"/>
    </source>
</evidence>
<keyword evidence="1" id="KW-1133">Transmembrane helix</keyword>
<organism evidence="2">
    <name type="scientific">Rhizophora mucronata</name>
    <name type="common">Asiatic mangrove</name>
    <dbReference type="NCBI Taxonomy" id="61149"/>
    <lineage>
        <taxon>Eukaryota</taxon>
        <taxon>Viridiplantae</taxon>
        <taxon>Streptophyta</taxon>
        <taxon>Embryophyta</taxon>
        <taxon>Tracheophyta</taxon>
        <taxon>Spermatophyta</taxon>
        <taxon>Magnoliopsida</taxon>
        <taxon>eudicotyledons</taxon>
        <taxon>Gunneridae</taxon>
        <taxon>Pentapetalae</taxon>
        <taxon>rosids</taxon>
        <taxon>fabids</taxon>
        <taxon>Malpighiales</taxon>
        <taxon>Rhizophoraceae</taxon>
        <taxon>Rhizophora</taxon>
    </lineage>
</organism>
<dbReference type="AlphaFoldDB" id="A0A2P2NXM3"/>
<protein>
    <submittedName>
        <fullName evidence="2">Uncharacterized protein</fullName>
    </submittedName>
</protein>
<feature type="transmembrane region" description="Helical" evidence="1">
    <location>
        <begin position="6"/>
        <end position="28"/>
    </location>
</feature>
<name>A0A2P2NXM3_RHIMU</name>